<evidence type="ECO:0000313" key="9">
    <source>
        <dbReference type="Proteomes" id="UP001642464"/>
    </source>
</evidence>
<feature type="chain" id="PRO_5045433835" evidence="6">
    <location>
        <begin position="24"/>
        <end position="464"/>
    </location>
</feature>
<evidence type="ECO:0000256" key="4">
    <source>
        <dbReference type="ARBA" id="ARBA00023002"/>
    </source>
</evidence>
<evidence type="ECO:0000256" key="6">
    <source>
        <dbReference type="SAM" id="SignalP"/>
    </source>
</evidence>
<reference evidence="8 9" key="1">
    <citation type="submission" date="2024-02" db="EMBL/GenBank/DDBJ databases">
        <authorList>
            <person name="Chen Y."/>
            <person name="Shah S."/>
            <person name="Dougan E. K."/>
            <person name="Thang M."/>
            <person name="Chan C."/>
        </authorList>
    </citation>
    <scope>NUCLEOTIDE SEQUENCE [LARGE SCALE GENOMIC DNA]</scope>
</reference>
<gene>
    <name evidence="8" type="ORF">SCF082_LOCUS37847</name>
</gene>
<dbReference type="EMBL" id="CAXAMM010038594">
    <property type="protein sequence ID" value="CAK9079321.1"/>
    <property type="molecule type" value="Genomic_DNA"/>
</dbReference>
<accession>A0ABP0PUA2</accession>
<evidence type="ECO:0000256" key="5">
    <source>
        <dbReference type="ARBA" id="ARBA00023004"/>
    </source>
</evidence>
<keyword evidence="5" id="KW-0408">Iron</keyword>
<proteinExistence type="predicted"/>
<evidence type="ECO:0000259" key="7">
    <source>
        <dbReference type="PROSITE" id="PS51471"/>
    </source>
</evidence>
<keyword evidence="3" id="KW-0223">Dioxygenase</keyword>
<evidence type="ECO:0000313" key="8">
    <source>
        <dbReference type="EMBL" id="CAK9079321.1"/>
    </source>
</evidence>
<comment type="cofactor">
    <cofactor evidence="1">
        <name>L-ascorbate</name>
        <dbReference type="ChEBI" id="CHEBI:38290"/>
    </cofactor>
</comment>
<dbReference type="InterPro" id="IPR045054">
    <property type="entry name" value="P4HA-like"/>
</dbReference>
<feature type="domain" description="Fe2OG dioxygenase" evidence="7">
    <location>
        <begin position="342"/>
        <end position="451"/>
    </location>
</feature>
<sequence length="464" mass="51664">MEPTSRRLAKALLLLVFLDTAGLRLFLPPPSATVPDVVAERLEPIQRKAAATATQAPPEPPQEMLVEVEEDLENAAQDYLVDLKQEINDALRDRNETSMVTILNHYGPRSEDAWLASLLMQALRDLLPGMFGAELGFLVMTMAYSEIRAAPVWHALADAAVEAALLETHPRTITEMAFGFAWVQWQQPDLFALLQVAMSSCTKTATDEQKRVFAWACTRVGQPAKTFGKPSFKVEKDIASKLWDRFKGLPSRAKEVKALKMDPVPLLMMPEAVPVMHCDALVKLANDQNLWVQSSELMATHLGGEMFVSARNSSTAVLSWHSNPSVKAVRSWAAQTLDVPESFIAPLQLVRYTEGQQIGSHMDWHDERDAGLWVFGQRMATMLVYLSTVPKGSGGETHFGSLGVSVQPQKGSAILWPNVNDIGSPEKRTIHSGRPVEGKKVKYAMNIWIYGRKQPDDSWIRWPR</sequence>
<organism evidence="8 9">
    <name type="scientific">Durusdinium trenchii</name>
    <dbReference type="NCBI Taxonomy" id="1381693"/>
    <lineage>
        <taxon>Eukaryota</taxon>
        <taxon>Sar</taxon>
        <taxon>Alveolata</taxon>
        <taxon>Dinophyceae</taxon>
        <taxon>Suessiales</taxon>
        <taxon>Symbiodiniaceae</taxon>
        <taxon>Durusdinium</taxon>
    </lineage>
</organism>
<dbReference type="Pfam" id="PF13640">
    <property type="entry name" value="2OG-FeII_Oxy_3"/>
    <property type="match status" value="1"/>
</dbReference>
<evidence type="ECO:0000256" key="2">
    <source>
        <dbReference type="ARBA" id="ARBA00022723"/>
    </source>
</evidence>
<dbReference type="SMART" id="SM00702">
    <property type="entry name" value="P4Hc"/>
    <property type="match status" value="1"/>
</dbReference>
<feature type="signal peptide" evidence="6">
    <location>
        <begin position="1"/>
        <end position="23"/>
    </location>
</feature>
<name>A0ABP0PUA2_9DINO</name>
<dbReference type="InterPro" id="IPR006620">
    <property type="entry name" value="Pro_4_hyd_alph"/>
</dbReference>
<evidence type="ECO:0000256" key="3">
    <source>
        <dbReference type="ARBA" id="ARBA00022964"/>
    </source>
</evidence>
<dbReference type="Gene3D" id="2.60.120.620">
    <property type="entry name" value="q2cbj1_9rhob like domain"/>
    <property type="match status" value="1"/>
</dbReference>
<protein>
    <submittedName>
        <fullName evidence="8">Prolyl 4-hydroxylase 2 (AtP4H-2) (AtP4H2)</fullName>
    </submittedName>
</protein>
<dbReference type="PROSITE" id="PS51471">
    <property type="entry name" value="FE2OG_OXY"/>
    <property type="match status" value="1"/>
</dbReference>
<keyword evidence="4" id="KW-0560">Oxidoreductase</keyword>
<keyword evidence="6" id="KW-0732">Signal</keyword>
<dbReference type="Proteomes" id="UP001642464">
    <property type="component" value="Unassembled WGS sequence"/>
</dbReference>
<dbReference type="InterPro" id="IPR005123">
    <property type="entry name" value="Oxoglu/Fe-dep_dioxygenase_dom"/>
</dbReference>
<dbReference type="PANTHER" id="PTHR10869:SF246">
    <property type="entry name" value="TRANSMEMBRANE PROLYL 4-HYDROXYLASE"/>
    <property type="match status" value="1"/>
</dbReference>
<keyword evidence="2" id="KW-0479">Metal-binding</keyword>
<dbReference type="InterPro" id="IPR044862">
    <property type="entry name" value="Pro_4_hyd_alph_FE2OG_OXY"/>
</dbReference>
<dbReference type="PANTHER" id="PTHR10869">
    <property type="entry name" value="PROLYL 4-HYDROXYLASE ALPHA SUBUNIT"/>
    <property type="match status" value="1"/>
</dbReference>
<comment type="caution">
    <text evidence="8">The sequence shown here is derived from an EMBL/GenBank/DDBJ whole genome shotgun (WGS) entry which is preliminary data.</text>
</comment>
<evidence type="ECO:0000256" key="1">
    <source>
        <dbReference type="ARBA" id="ARBA00001961"/>
    </source>
</evidence>
<keyword evidence="9" id="KW-1185">Reference proteome</keyword>